<feature type="domain" description="Protein Lines C-terminal" evidence="2">
    <location>
        <begin position="647"/>
        <end position="677"/>
    </location>
</feature>
<dbReference type="Pfam" id="PF14694">
    <property type="entry name" value="LINES_N"/>
    <property type="match status" value="1"/>
</dbReference>
<evidence type="ECO:0000259" key="1">
    <source>
        <dbReference type="Pfam" id="PF14694"/>
    </source>
</evidence>
<proteinExistence type="predicted"/>
<dbReference type="InterPro" id="IPR032794">
    <property type="entry name" value="LINES_N"/>
</dbReference>
<dbReference type="Pfam" id="PF14695">
    <property type="entry name" value="LINES_C"/>
    <property type="match status" value="1"/>
</dbReference>
<organism evidence="3 4">
    <name type="scientific">Sphagnum troendelagicum</name>
    <dbReference type="NCBI Taxonomy" id="128251"/>
    <lineage>
        <taxon>Eukaryota</taxon>
        <taxon>Viridiplantae</taxon>
        <taxon>Streptophyta</taxon>
        <taxon>Embryophyta</taxon>
        <taxon>Bryophyta</taxon>
        <taxon>Sphagnophytina</taxon>
        <taxon>Sphagnopsida</taxon>
        <taxon>Sphagnales</taxon>
        <taxon>Sphagnaceae</taxon>
        <taxon>Sphagnum</taxon>
    </lineage>
</organism>
<keyword evidence="4" id="KW-1185">Reference proteome</keyword>
<gene>
    <name evidence="3" type="ORF">CSSPTR1EN2_LOCUS11556</name>
</gene>
<dbReference type="EMBL" id="OZ019911">
    <property type="protein sequence ID" value="CAK9213077.1"/>
    <property type="molecule type" value="Genomic_DNA"/>
</dbReference>
<evidence type="ECO:0000259" key="2">
    <source>
        <dbReference type="Pfam" id="PF14695"/>
    </source>
</evidence>
<evidence type="ECO:0000313" key="4">
    <source>
        <dbReference type="Proteomes" id="UP001497512"/>
    </source>
</evidence>
<dbReference type="PANTHER" id="PTHR16057:SF1">
    <property type="entry name" value="PROTEIN LINES HOMOLOG 1"/>
    <property type="match status" value="1"/>
</dbReference>
<dbReference type="InterPro" id="IPR029415">
    <property type="entry name" value="Lines_C"/>
</dbReference>
<reference evidence="3" key="1">
    <citation type="submission" date="2024-02" db="EMBL/GenBank/DDBJ databases">
        <authorList>
            <consortium name="ELIXIR-Norway"/>
            <consortium name="Elixir Norway"/>
        </authorList>
    </citation>
    <scope>NUCLEOTIDE SEQUENCE</scope>
</reference>
<dbReference type="InterPro" id="IPR024875">
    <property type="entry name" value="Protein_Lines"/>
</dbReference>
<protein>
    <submittedName>
        <fullName evidence="3">Uncharacterized protein</fullName>
    </submittedName>
</protein>
<dbReference type="PANTHER" id="PTHR16057">
    <property type="entry name" value="WINS1, 2 PROTEIN"/>
    <property type="match status" value="1"/>
</dbReference>
<dbReference type="Proteomes" id="UP001497512">
    <property type="component" value="Chromosome 19"/>
</dbReference>
<sequence length="694" mass="76959">MIQDELEALFFDYLQVEDVGSGSQACLTWLSNFQRLLANINALGQTGQLLSRDRAAKNGRESTCVSGFQNPKDEDSCLELDMMFIYMKFLVLLGASDDDFIRHAAGKTILALSEYFIFMGSVESWSALVSLLWDSTTLGTASVLTDLLGDLLGREDHNLKAYSSNVAAIEASAVTFGKETTEYGTAPTSFETMFGLLAKVSTISGPNFKSIILHKMQTMHKARIICTSYGGKNWSSVLCSLEILRQISKKISNTASINSNSLGTIKIFLRFLGENISVVVEQLLSDDAGSRIHNDKFQGELALGALLQLLCTALQKLELNVGEHDSKYLEIGTLLVKNVGELIPVLAQVALVSHKPFGDASFIPSFLRHKFLRLMLVLSGRFRDSQALALICLRALCYHGADLITFTLRETSEISSLENNLLGSCFASSQAKTQVLTRSQGADAGSLRHLQRRALLLLFRIKAYCIVQSSSVALQSGADYSRDNSGTSTVDCASEANSAILNWLRIQSHDFTNEKYIATELSTLLVQFYIDEDDLMIEMLLQCLEWNPSQLESTELEPGIHDLVSEFMPLHLFNALLAAIMYDHMVLVDFLISETTGPLCLQYVLGCLRLMMSISAEFGHDDGVGSTSILAPLEGQVKRGKFWFQKTVECLLELKVTIERLHHRQLFPYNPSVLLKRYVISLSLSCFCHLIPKF</sequence>
<feature type="non-terminal residue" evidence="3">
    <location>
        <position position="694"/>
    </location>
</feature>
<feature type="domain" description="Protein Lines N-terminal" evidence="1">
    <location>
        <begin position="516"/>
        <end position="612"/>
    </location>
</feature>
<accession>A0ABP0U5J1</accession>
<name>A0ABP0U5J1_9BRYO</name>
<evidence type="ECO:0000313" key="3">
    <source>
        <dbReference type="EMBL" id="CAK9213077.1"/>
    </source>
</evidence>